<dbReference type="Proteomes" id="UP000007755">
    <property type="component" value="Unassembled WGS sequence"/>
</dbReference>
<evidence type="ECO:0000313" key="2">
    <source>
        <dbReference type="EMBL" id="EGI59262.1"/>
    </source>
</evidence>
<sequence length="178" mass="19018">MRLSSHWPTQPVCIDIAVGNDQEGRMEMEIMLPPASPEDPAENGSHLANADGDGGSFCSGSDGTPERFVSRFIAKKIGRVTAKFPTPSIIDRRRHRTKELSATAKWRLSGIVSGAPTAAAGTAGSPLRSPFGEQNFSTNLLAYSAIRKSVAFSEGEGAKERKKERKDGRKEGGTNACA</sequence>
<feature type="region of interest" description="Disordered" evidence="1">
    <location>
        <begin position="34"/>
        <end position="61"/>
    </location>
</feature>
<evidence type="ECO:0000313" key="3">
    <source>
        <dbReference type="Proteomes" id="UP000007755"/>
    </source>
</evidence>
<feature type="region of interest" description="Disordered" evidence="1">
    <location>
        <begin position="153"/>
        <end position="178"/>
    </location>
</feature>
<proteinExistence type="predicted"/>
<feature type="compositionally biased region" description="Basic and acidic residues" evidence="1">
    <location>
        <begin position="156"/>
        <end position="172"/>
    </location>
</feature>
<accession>F4X2R6</accession>
<evidence type="ECO:0000256" key="1">
    <source>
        <dbReference type="SAM" id="MobiDB-lite"/>
    </source>
</evidence>
<dbReference type="InParanoid" id="F4X2R6"/>
<reference evidence="2" key="1">
    <citation type="submission" date="2011-02" db="EMBL/GenBank/DDBJ databases">
        <title>The genome of the leaf-cutting ant Acromyrmex echinatior suggests key adaptations to social evolution and fungus farming.</title>
        <authorList>
            <person name="Nygaard S."/>
            <person name="Zhang G."/>
        </authorList>
    </citation>
    <scope>NUCLEOTIDE SEQUENCE</scope>
</reference>
<organism evidence="3">
    <name type="scientific">Acromyrmex echinatior</name>
    <name type="common">Panamanian leafcutter ant</name>
    <name type="synonym">Acromyrmex octospinosus echinatior</name>
    <dbReference type="NCBI Taxonomy" id="103372"/>
    <lineage>
        <taxon>Eukaryota</taxon>
        <taxon>Metazoa</taxon>
        <taxon>Ecdysozoa</taxon>
        <taxon>Arthropoda</taxon>
        <taxon>Hexapoda</taxon>
        <taxon>Insecta</taxon>
        <taxon>Pterygota</taxon>
        <taxon>Neoptera</taxon>
        <taxon>Endopterygota</taxon>
        <taxon>Hymenoptera</taxon>
        <taxon>Apocrita</taxon>
        <taxon>Aculeata</taxon>
        <taxon>Formicoidea</taxon>
        <taxon>Formicidae</taxon>
        <taxon>Myrmicinae</taxon>
        <taxon>Acromyrmex</taxon>
    </lineage>
</organism>
<protein>
    <submittedName>
        <fullName evidence="2">Uncharacterized protein</fullName>
    </submittedName>
</protein>
<dbReference type="AlphaFoldDB" id="F4X2R6"/>
<dbReference type="EMBL" id="GL888591">
    <property type="protein sequence ID" value="EGI59262.1"/>
    <property type="molecule type" value="Genomic_DNA"/>
</dbReference>
<gene>
    <name evidence="2" type="ORF">G5I_12597</name>
</gene>
<keyword evidence="3" id="KW-1185">Reference proteome</keyword>
<name>F4X2R6_ACREC</name>